<comment type="caution">
    <text evidence="2">The sequence shown here is derived from an EMBL/GenBank/DDBJ whole genome shotgun (WGS) entry which is preliminary data.</text>
</comment>
<proteinExistence type="predicted"/>
<sequence length="160" mass="17237">MKSWYLILLCCVWPAQEAVAACAFTSNLSSFAAETSRLVDDSSLPAPEVESVHVTRGLNGGASCDQMGFLSVKLRWPRGSGYGLDEIGFEYRLAQGTAPEGLMPPGPVVAPVSGRKTEHLFTWFDGTPAQQQALNLMLEVRAVTPDQRRGPAMLLQVPGS</sequence>
<dbReference type="Proteomes" id="UP000462066">
    <property type="component" value="Unassembled WGS sequence"/>
</dbReference>
<keyword evidence="1" id="KW-0732">Signal</keyword>
<organism evidence="2 3">
    <name type="scientific">Pseudoxanthomonas broegbernensis</name>
    <dbReference type="NCBI Taxonomy" id="83619"/>
    <lineage>
        <taxon>Bacteria</taxon>
        <taxon>Pseudomonadati</taxon>
        <taxon>Pseudomonadota</taxon>
        <taxon>Gammaproteobacteria</taxon>
        <taxon>Lysobacterales</taxon>
        <taxon>Lysobacteraceae</taxon>
        <taxon>Pseudoxanthomonas</taxon>
    </lineage>
</organism>
<feature type="chain" id="PRO_5030841392" evidence="1">
    <location>
        <begin position="21"/>
        <end position="160"/>
    </location>
</feature>
<gene>
    <name evidence="2" type="ORF">B1992_14885</name>
</gene>
<dbReference type="RefSeq" id="WP_162312305.1">
    <property type="nucleotide sequence ID" value="NZ_JACHGU010000014.1"/>
</dbReference>
<evidence type="ECO:0000313" key="2">
    <source>
        <dbReference type="EMBL" id="KAF1684615.1"/>
    </source>
</evidence>
<evidence type="ECO:0000256" key="1">
    <source>
        <dbReference type="SAM" id="SignalP"/>
    </source>
</evidence>
<feature type="signal peptide" evidence="1">
    <location>
        <begin position="1"/>
        <end position="20"/>
    </location>
</feature>
<name>A0A7V8GJZ1_9GAMM</name>
<reference evidence="2 3" key="1">
    <citation type="submission" date="2017-10" db="EMBL/GenBank/DDBJ databases">
        <title>Whole genome sequencing of Pseudoxanthomonas broegbernensis DSM 12573(T).</title>
        <authorList>
            <person name="Kumar S."/>
            <person name="Bansal K."/>
            <person name="Kaur A."/>
            <person name="Patil P."/>
            <person name="Sharma S."/>
            <person name="Patil P.B."/>
        </authorList>
    </citation>
    <scope>NUCLEOTIDE SEQUENCE [LARGE SCALE GENOMIC DNA]</scope>
    <source>
        <strain evidence="2 3">DSM 12573</strain>
    </source>
</reference>
<protein>
    <submittedName>
        <fullName evidence="2">Uncharacterized protein</fullName>
    </submittedName>
</protein>
<dbReference type="EMBL" id="MWIP01000028">
    <property type="protein sequence ID" value="KAF1684615.1"/>
    <property type="molecule type" value="Genomic_DNA"/>
</dbReference>
<dbReference type="AlphaFoldDB" id="A0A7V8GJZ1"/>
<keyword evidence="3" id="KW-1185">Reference proteome</keyword>
<accession>A0A7V8GJZ1</accession>
<evidence type="ECO:0000313" key="3">
    <source>
        <dbReference type="Proteomes" id="UP000462066"/>
    </source>
</evidence>